<evidence type="ECO:0000313" key="2">
    <source>
        <dbReference type="EMBL" id="GGK24386.1"/>
    </source>
</evidence>
<keyword evidence="1" id="KW-0472">Membrane</keyword>
<accession>A0ABQ2EWK6</accession>
<reference evidence="3" key="1">
    <citation type="journal article" date="2019" name="Int. J. Syst. Evol. Microbiol.">
        <title>The Global Catalogue of Microorganisms (GCM) 10K type strain sequencing project: providing services to taxonomists for standard genome sequencing and annotation.</title>
        <authorList>
            <consortium name="The Broad Institute Genomics Platform"/>
            <consortium name="The Broad Institute Genome Sequencing Center for Infectious Disease"/>
            <person name="Wu L."/>
            <person name="Ma J."/>
        </authorList>
    </citation>
    <scope>NUCLEOTIDE SEQUENCE [LARGE SCALE GENOMIC DNA]</scope>
    <source>
        <strain evidence="3">JCM 30331</strain>
    </source>
</reference>
<gene>
    <name evidence="2" type="ORF">GCM10008955_17460</name>
</gene>
<proteinExistence type="predicted"/>
<evidence type="ECO:0000313" key="3">
    <source>
        <dbReference type="Proteomes" id="UP000647587"/>
    </source>
</evidence>
<protein>
    <submittedName>
        <fullName evidence="2">Uncharacterized protein</fullName>
    </submittedName>
</protein>
<name>A0ABQ2EWK6_9DEIO</name>
<organism evidence="2 3">
    <name type="scientific">Deinococcus malanensis</name>
    <dbReference type="NCBI Taxonomy" id="1706855"/>
    <lineage>
        <taxon>Bacteria</taxon>
        <taxon>Thermotogati</taxon>
        <taxon>Deinococcota</taxon>
        <taxon>Deinococci</taxon>
        <taxon>Deinococcales</taxon>
        <taxon>Deinococcaceae</taxon>
        <taxon>Deinococcus</taxon>
    </lineage>
</organism>
<evidence type="ECO:0000256" key="1">
    <source>
        <dbReference type="SAM" id="Phobius"/>
    </source>
</evidence>
<keyword evidence="1" id="KW-0812">Transmembrane</keyword>
<comment type="caution">
    <text evidence="2">The sequence shown here is derived from an EMBL/GenBank/DDBJ whole genome shotgun (WGS) entry which is preliminary data.</text>
</comment>
<keyword evidence="1" id="KW-1133">Transmembrane helix</keyword>
<sequence>MTPPPWPQAIQALRAAVYLDRAITLADAHLRFAVPLDPSPEDQALLAEHHLRLTTVEVGESARSQPQTVTFVVSMLDRKEPIHRLPAFQLRQLAMLAVARHRMGAQLGAWRVTAHLYTPHDEHHRFKRGDLVDAVAHPPGAYRTLVEADSAKYTEKQIARKAQKYAEDPAPQLWLAPTPERQETLECWLGRAIPDHDVTVWHVQWNPVIPPVTATSTMAPQLSGQPVTPPLADELNDPHEARRAAVNSRIAAWQQAGVTEISNAMLMEVLGVSRASAVNYRRAWVTARRAEGLLNEEGESMSPADVTVLAEVHWALGWYEERSSREGLLRAYLRGEFADKAPGTTLTDPVASVAEAPAERICPALGMVRGEPPVQAPPDVESVGVVEESTPPAWMTMGAVTLLCLIALGVGAVALPPLKVLRAGPAAIGQYVRQDAKTFFARPVIAGWTLLLPAAHR</sequence>
<dbReference type="EMBL" id="BMPP01000006">
    <property type="protein sequence ID" value="GGK24386.1"/>
    <property type="molecule type" value="Genomic_DNA"/>
</dbReference>
<dbReference type="Proteomes" id="UP000647587">
    <property type="component" value="Unassembled WGS sequence"/>
</dbReference>
<dbReference type="RefSeq" id="WP_189006869.1">
    <property type="nucleotide sequence ID" value="NZ_BMPP01000006.1"/>
</dbReference>
<keyword evidence="3" id="KW-1185">Reference proteome</keyword>
<feature type="transmembrane region" description="Helical" evidence="1">
    <location>
        <begin position="393"/>
        <end position="415"/>
    </location>
</feature>